<comment type="caution">
    <text evidence="4">The sequence shown here is derived from an EMBL/GenBank/DDBJ whole genome shotgun (WGS) entry which is preliminary data.</text>
</comment>
<dbReference type="PANTHER" id="PTHR35936">
    <property type="entry name" value="MEMBRANE-BOUND LYTIC MUREIN TRANSGLYCOSYLASE F"/>
    <property type="match status" value="1"/>
</dbReference>
<accession>A0A940DHV0</accession>
<dbReference type="Proteomes" id="UP000727857">
    <property type="component" value="Unassembled WGS sequence"/>
</dbReference>
<dbReference type="PROSITE" id="PS51257">
    <property type="entry name" value="PROKAR_LIPOPROTEIN"/>
    <property type="match status" value="1"/>
</dbReference>
<dbReference type="InterPro" id="IPR001638">
    <property type="entry name" value="Solute-binding_3/MltF_N"/>
</dbReference>
<evidence type="ECO:0000313" key="5">
    <source>
        <dbReference type="Proteomes" id="UP000727857"/>
    </source>
</evidence>
<dbReference type="SMART" id="SM00062">
    <property type="entry name" value="PBPb"/>
    <property type="match status" value="1"/>
</dbReference>
<gene>
    <name evidence="4" type="ORF">IAB16_02510</name>
</gene>
<dbReference type="Pfam" id="PF00497">
    <property type="entry name" value="SBP_bac_3"/>
    <property type="match status" value="1"/>
</dbReference>
<evidence type="ECO:0000256" key="2">
    <source>
        <dbReference type="SAM" id="SignalP"/>
    </source>
</evidence>
<dbReference type="EMBL" id="JADINF010000063">
    <property type="protein sequence ID" value="MBO8423878.1"/>
    <property type="molecule type" value="Genomic_DNA"/>
</dbReference>
<name>A0A940DHV0_9FIRM</name>
<dbReference type="Gene3D" id="3.40.190.10">
    <property type="entry name" value="Periplasmic binding protein-like II"/>
    <property type="match status" value="2"/>
</dbReference>
<protein>
    <submittedName>
        <fullName evidence="4">Transporter substrate-binding domain-containing protein</fullName>
    </submittedName>
</protein>
<feature type="signal peptide" evidence="2">
    <location>
        <begin position="1"/>
        <end position="22"/>
    </location>
</feature>
<dbReference type="AlphaFoldDB" id="A0A940DHV0"/>
<proteinExistence type="predicted"/>
<dbReference type="PANTHER" id="PTHR35936:SF17">
    <property type="entry name" value="ARGININE-BINDING EXTRACELLULAR PROTEIN ARTP"/>
    <property type="match status" value="1"/>
</dbReference>
<feature type="domain" description="Solute-binding protein family 3/N-terminal" evidence="3">
    <location>
        <begin position="113"/>
        <end position="299"/>
    </location>
</feature>
<evidence type="ECO:0000256" key="1">
    <source>
        <dbReference type="ARBA" id="ARBA00022729"/>
    </source>
</evidence>
<sequence>MKKLITVLLIAVLAVVTTVALVACKDEETNTKFVIKDATDLLQEDFGIALKKGAPAELVNTVNAVIDEWLANDNLTKYTDYYTALDDYEKNGGTAPAAGDLKLAWNLNGTSGKLVMYTESGFAPYEFVGADGKITGVDVAIMSEVAERMGRTLEIKDVAFDFITQYVSESDGYSVGAAGLTINDERKLSVDFSNVYASSTLVIISAEGVEYDSVADLAGKKVGVQQGTSGDLIISDASAEAGYTYEDGDGNSVTVKAAGASVQKYSTYALAYQELTSGRIDAILMDKLPAQSLLKTQQG</sequence>
<reference evidence="4" key="1">
    <citation type="submission" date="2020-10" db="EMBL/GenBank/DDBJ databases">
        <authorList>
            <person name="Gilroy R."/>
        </authorList>
    </citation>
    <scope>NUCLEOTIDE SEQUENCE</scope>
    <source>
        <strain evidence="4">517</strain>
    </source>
</reference>
<evidence type="ECO:0000313" key="4">
    <source>
        <dbReference type="EMBL" id="MBO8423878.1"/>
    </source>
</evidence>
<dbReference type="SUPFAM" id="SSF53850">
    <property type="entry name" value="Periplasmic binding protein-like II"/>
    <property type="match status" value="1"/>
</dbReference>
<reference evidence="4" key="2">
    <citation type="journal article" date="2021" name="PeerJ">
        <title>Extensive microbial diversity within the chicken gut microbiome revealed by metagenomics and culture.</title>
        <authorList>
            <person name="Gilroy R."/>
            <person name="Ravi A."/>
            <person name="Getino M."/>
            <person name="Pursley I."/>
            <person name="Horton D.L."/>
            <person name="Alikhan N.F."/>
            <person name="Baker D."/>
            <person name="Gharbi K."/>
            <person name="Hall N."/>
            <person name="Watson M."/>
            <person name="Adriaenssens E.M."/>
            <person name="Foster-Nyarko E."/>
            <person name="Jarju S."/>
            <person name="Secka A."/>
            <person name="Antonio M."/>
            <person name="Oren A."/>
            <person name="Chaudhuri R.R."/>
            <person name="La Ragione R."/>
            <person name="Hildebrand F."/>
            <person name="Pallen M.J."/>
        </authorList>
    </citation>
    <scope>NUCLEOTIDE SEQUENCE</scope>
    <source>
        <strain evidence="4">517</strain>
    </source>
</reference>
<keyword evidence="1 2" id="KW-0732">Signal</keyword>
<organism evidence="4 5">
    <name type="scientific">Candidatus Stercoripulliclostridium pullicola</name>
    <dbReference type="NCBI Taxonomy" id="2840953"/>
    <lineage>
        <taxon>Bacteria</taxon>
        <taxon>Bacillati</taxon>
        <taxon>Bacillota</taxon>
        <taxon>Clostridia</taxon>
        <taxon>Eubacteriales</taxon>
        <taxon>Candidatus Stercoripulliclostridium</taxon>
    </lineage>
</organism>
<feature type="chain" id="PRO_5039345115" evidence="2">
    <location>
        <begin position="23"/>
        <end position="299"/>
    </location>
</feature>
<evidence type="ECO:0000259" key="3">
    <source>
        <dbReference type="SMART" id="SM00062"/>
    </source>
</evidence>